<protein>
    <submittedName>
        <fullName evidence="1">Uncharacterized protein</fullName>
    </submittedName>
</protein>
<reference evidence="1" key="1">
    <citation type="journal article" date="2020" name="Phytopathology">
        <title>Genome Sequence Resources of Colletotrichum truncatum, C. plurivorum, C. musicola, and C. sojae: Four Species Pathogenic to Soybean (Glycine max).</title>
        <authorList>
            <person name="Rogerio F."/>
            <person name="Boufleur T.R."/>
            <person name="Ciampi-Guillardi M."/>
            <person name="Sukno S.A."/>
            <person name="Thon M.R."/>
            <person name="Massola Junior N.S."/>
            <person name="Baroncelli R."/>
        </authorList>
    </citation>
    <scope>NUCLEOTIDE SEQUENCE</scope>
    <source>
        <strain evidence="1">LFN00145</strain>
    </source>
</reference>
<organism evidence="1 2">
    <name type="scientific">Colletotrichum plurivorum</name>
    <dbReference type="NCBI Taxonomy" id="2175906"/>
    <lineage>
        <taxon>Eukaryota</taxon>
        <taxon>Fungi</taxon>
        <taxon>Dikarya</taxon>
        <taxon>Ascomycota</taxon>
        <taxon>Pezizomycotina</taxon>
        <taxon>Sordariomycetes</taxon>
        <taxon>Hypocreomycetidae</taxon>
        <taxon>Glomerellales</taxon>
        <taxon>Glomerellaceae</taxon>
        <taxon>Colletotrichum</taxon>
        <taxon>Colletotrichum orchidearum species complex</taxon>
    </lineage>
</organism>
<dbReference type="EMBL" id="WIGO01000120">
    <property type="protein sequence ID" value="KAF6828582.1"/>
    <property type="molecule type" value="Genomic_DNA"/>
</dbReference>
<dbReference type="AlphaFoldDB" id="A0A8H6KBF1"/>
<evidence type="ECO:0000313" key="2">
    <source>
        <dbReference type="Proteomes" id="UP000654918"/>
    </source>
</evidence>
<keyword evidence="2" id="KW-1185">Reference proteome</keyword>
<comment type="caution">
    <text evidence="1">The sequence shown here is derived from an EMBL/GenBank/DDBJ whole genome shotgun (WGS) entry which is preliminary data.</text>
</comment>
<name>A0A8H6KBF1_9PEZI</name>
<proteinExistence type="predicted"/>
<sequence length="572" mass="64792">MSLSKPLVGLEDFHWPYEIFLCIMEQFIEKAKADQSPLLLSVHYNRNSNARLALCCATEEIEKTYQLAKDRLDAIRIPLQVNRKTRALVDCVFRLVPMGGFSEASHGLLRVLSDLDYFTPFDFTPGIVLPVFNMYLLERFFHDNVYLPNAEGHGVLQNIKHLLLPQGAFITTQHQECAITDYMSLLLGLPNIQSISVPLGRVNMDLVTSMSTIHAGLQRIDEDIFPDLAAWLSWVPNMTTLFRPLQRKGVKFRGFLEILDVDVLEFSPDGIKRNKSVYPTLICEYLSGRLEALPSSHHWVPSRGLIQVPRHGQEGLLSAVAEPPRRELEAGSAAVGSFWSWEASKRASPDSLEACSVGITDRVCLWLRTTPVVALAMALNTGRPVRLPYEVFLNIIDAFINEAESEALFIGLNFFVEDEEFVVDYNLPIDSSYHRERFEQLCPVLQVNQDTRRMVLRTFQPIKLRQPGSYNFRQQDSASGSTLRTPRRPEVFWALFSLDHFTAGSIEALLDLDTVMETSSVKCIEILDDMTSEIFDEETEEAADNIFSLPNLREVNFSLGFHDSECSMAESD</sequence>
<evidence type="ECO:0000313" key="1">
    <source>
        <dbReference type="EMBL" id="KAF6828582.1"/>
    </source>
</evidence>
<accession>A0A8H6KBF1</accession>
<dbReference type="Proteomes" id="UP000654918">
    <property type="component" value="Unassembled WGS sequence"/>
</dbReference>
<gene>
    <name evidence="1" type="ORF">CPLU01_08451</name>
</gene>